<gene>
    <name evidence="4" type="ORF">Tci_022479</name>
</gene>
<protein>
    <submittedName>
        <fullName evidence="4">Retrovirus-related Pol polyprotein from transposon TNT 1-94</fullName>
    </submittedName>
</protein>
<accession>A0A6L2KM44</accession>
<organism evidence="4">
    <name type="scientific">Tanacetum cinerariifolium</name>
    <name type="common">Dalmatian daisy</name>
    <name type="synonym">Chrysanthemum cinerariifolium</name>
    <dbReference type="NCBI Taxonomy" id="118510"/>
    <lineage>
        <taxon>Eukaryota</taxon>
        <taxon>Viridiplantae</taxon>
        <taxon>Streptophyta</taxon>
        <taxon>Embryophyta</taxon>
        <taxon>Tracheophyta</taxon>
        <taxon>Spermatophyta</taxon>
        <taxon>Magnoliopsida</taxon>
        <taxon>eudicotyledons</taxon>
        <taxon>Gunneridae</taxon>
        <taxon>Pentapetalae</taxon>
        <taxon>asterids</taxon>
        <taxon>campanulids</taxon>
        <taxon>Asterales</taxon>
        <taxon>Asteraceae</taxon>
        <taxon>Asteroideae</taxon>
        <taxon>Anthemideae</taxon>
        <taxon>Anthemidinae</taxon>
        <taxon>Tanacetum</taxon>
    </lineage>
</organism>
<feature type="chain" id="PRO_5026968443" evidence="2">
    <location>
        <begin position="24"/>
        <end position="1518"/>
    </location>
</feature>
<comment type="caution">
    <text evidence="4">The sequence shown here is derived from an EMBL/GenBank/DDBJ whole genome shotgun (WGS) entry which is preliminary data.</text>
</comment>
<evidence type="ECO:0000256" key="1">
    <source>
        <dbReference type="SAM" id="MobiDB-lite"/>
    </source>
</evidence>
<keyword evidence="2" id="KW-0732">Signal</keyword>
<dbReference type="Pfam" id="PF07727">
    <property type="entry name" value="RVT_2"/>
    <property type="match status" value="1"/>
</dbReference>
<dbReference type="PROSITE" id="PS50994">
    <property type="entry name" value="INTEGRASE"/>
    <property type="match status" value="1"/>
</dbReference>
<feature type="region of interest" description="Disordered" evidence="1">
    <location>
        <begin position="1369"/>
        <end position="1476"/>
    </location>
</feature>
<dbReference type="InterPro" id="IPR001584">
    <property type="entry name" value="Integrase_cat-core"/>
</dbReference>
<evidence type="ECO:0000259" key="3">
    <source>
        <dbReference type="PROSITE" id="PS50994"/>
    </source>
</evidence>
<feature type="signal peptide" evidence="2">
    <location>
        <begin position="1"/>
        <end position="23"/>
    </location>
</feature>
<dbReference type="SUPFAM" id="SSF53098">
    <property type="entry name" value="Ribonuclease H-like"/>
    <property type="match status" value="1"/>
</dbReference>
<dbReference type="EMBL" id="BKCJ010002724">
    <property type="protein sequence ID" value="GEU50501.1"/>
    <property type="molecule type" value="Genomic_DNA"/>
</dbReference>
<dbReference type="GO" id="GO:0003676">
    <property type="term" value="F:nucleic acid binding"/>
    <property type="evidence" value="ECO:0007669"/>
    <property type="project" value="InterPro"/>
</dbReference>
<proteinExistence type="predicted"/>
<dbReference type="GO" id="GO:0015074">
    <property type="term" value="P:DNA integration"/>
    <property type="evidence" value="ECO:0007669"/>
    <property type="project" value="InterPro"/>
</dbReference>
<evidence type="ECO:0000256" key="2">
    <source>
        <dbReference type="SAM" id="SignalP"/>
    </source>
</evidence>
<reference evidence="4" key="1">
    <citation type="journal article" date="2019" name="Sci. Rep.">
        <title>Draft genome of Tanacetum cinerariifolium, the natural source of mosquito coil.</title>
        <authorList>
            <person name="Yamashiro T."/>
            <person name="Shiraishi A."/>
            <person name="Satake H."/>
            <person name="Nakayama K."/>
        </authorList>
    </citation>
    <scope>NUCLEOTIDE SEQUENCE</scope>
</reference>
<dbReference type="InterPro" id="IPR012337">
    <property type="entry name" value="RNaseH-like_sf"/>
</dbReference>
<dbReference type="InterPro" id="IPR036397">
    <property type="entry name" value="RNaseH_sf"/>
</dbReference>
<sequence length="1518" mass="172203">MTLLLAWRSLSLTNFLKVGLVNGTNPRGGGAAGYRGVQNRVGNANPVQARQVKCYNYNGIGHIAMNYTQPKRPQNFDYFKDKMLLMQAQENGVALDEEQLLFLTDDCDAFDSDVDEAPTAQTMFMANLSSADPVCDEVGPSYGLDILSEVHDHDHSQDDVYEPHDEHEMHDNVQLNYVVYTHANYMNNNNMIPYDQCVKENAVPGVQRRNIEKELHSVKLQLASTINHNKLMVEEVTSLKKDFKQKENKYLEDFLDMKSLKEKVEDRLFKQDQSLQTVYMLCRPKPYYNGLNKVAIGYKNPLCLTRTKQVQPALYNGHEIIKDNHVPVVVHNTEDTLEIAEITKKKMNDKMKDPECVNHKNLIKPVKRELHQLGSLRGKGVLNKPRNVISRRKHDEIERKNLLIVNDNLIVECLYKEVFYVATNSELNVSRFTKIHVANTTVEACCLELKAKLSNLRDKSHNDNHDDLCNQKNASFPLRKGQRYQKLQKQISHLQKTHSEADRTLDFGALDSQTTQLTAKVTALQAQNDLFRAENDKIKQHYKELYDSIKITRAKHIEHVTALTNANVNLKAQTMNNVNSVRKDQVTPTVFAPRKNPAKIRDPTFQTLHLCLVSNAGRTDRPLVFRLRLLKTYDGGSLTAHEFHEKFIGTVRFGNDHFGAIMGYGDYVIGDSVISKTVPKTPQQNGVVERRNCTLVKAAWIMLIFSKALMFLWAEAVATACYTQNRSIIHTHHNKTPYELVHNKKPDLTFFRVFCALCYPTNDSEDLGKLQPTTDIGIFVVYAPSRKGSAPIFLTPRQISLGLVPNPVPTAPYVPPTNKDLKILFQPIFDEYLEPPHVERPFSTALAVQAPVNSAGLPSSTTIDQDVPSLSISPSFSALQSHSLHQGVAAESTFMEDNLVAPINNNPFINVFGSEPSSDASSFGDVSSTESTYVSQTIHHLTMQDEIHEFDRLQVWELVPQPDCVMIIALKWIYKVKLDEYGDVLKNKARLVAKGYRQEKGIDFEESFAPVARIEAIRIFIANAASKNMTIYQMNVKTALLNGELKEEVYVSQPEGFIDPDHPTHVYRLKKALYGLKQAPRVWYQASPTKKHLEALKRVFWYLKGTINWGLWYLKDTAMALTAYADADHVGCQDTRRSTSGSAQFLGDKLVSWSSKKQKSTAAPTMAPPTHTDDQTLPHIRWVPIGKSNCYLDVERSQSNPIYKIVVDILKHTNFFRAFTASSTIPLIYIQQFWDTVQYDKTTGCYKCQLDEQWFNLTKYNLKDALQITPVNNNNAFSSPLSSNALIKFVNDLGYPKVRKHKFHPRPDSPLYLPNEELVLGYLKFSAKGTKREVFGMPIPDNLITADIQGEPYYKEYLEKVAKHQRYLADEKGSDPDSLTPKPAKATKKSKPSEPKADLRPPVTKLASSQKPEPKPAPAKSQGKKRKLVTETSDKPSPARRSKPGLVMKRCKPTSSLRSVDEFVDEGIPENVPRFDDEEAEVQRALEESLKSELEQNKHLDERLDNHGARLKRIWRRG</sequence>
<dbReference type="Gene3D" id="3.30.420.10">
    <property type="entry name" value="Ribonuclease H-like superfamily/Ribonuclease H"/>
    <property type="match status" value="1"/>
</dbReference>
<dbReference type="PANTHER" id="PTHR11439:SF509">
    <property type="entry name" value="RNA-DIRECTED DNA POLYMERASE"/>
    <property type="match status" value="1"/>
</dbReference>
<feature type="domain" description="Integrase catalytic" evidence="3">
    <location>
        <begin position="677"/>
        <end position="745"/>
    </location>
</feature>
<name>A0A6L2KM44_TANCI</name>
<evidence type="ECO:0000313" key="4">
    <source>
        <dbReference type="EMBL" id="GEU50501.1"/>
    </source>
</evidence>
<dbReference type="PANTHER" id="PTHR11439">
    <property type="entry name" value="GAG-POL-RELATED RETROTRANSPOSON"/>
    <property type="match status" value="1"/>
</dbReference>
<dbReference type="InterPro" id="IPR013103">
    <property type="entry name" value="RVT_2"/>
</dbReference>